<protein>
    <submittedName>
        <fullName evidence="2">Uncharacterized protein</fullName>
    </submittedName>
</protein>
<evidence type="ECO:0000313" key="2">
    <source>
        <dbReference type="EMBL" id="OCT91370.1"/>
    </source>
</evidence>
<dbReference type="Proteomes" id="UP000694892">
    <property type="component" value="Chromosome 2S"/>
</dbReference>
<proteinExistence type="predicted"/>
<evidence type="ECO:0000256" key="1">
    <source>
        <dbReference type="SAM" id="Phobius"/>
    </source>
</evidence>
<keyword evidence="1" id="KW-0812">Transmembrane</keyword>
<name>A0A974HV42_XENLA</name>
<dbReference type="EMBL" id="CM004469">
    <property type="protein sequence ID" value="OCT91370.1"/>
    <property type="molecule type" value="Genomic_DNA"/>
</dbReference>
<sequence>MLRTLKSCKKICFVFSLVYFFFFLLILIIVLTLSFQDSLSLVPNGLNANPGFWCPFAPWCRRRVSRPPIC</sequence>
<gene>
    <name evidence="2" type="ORF">XELAEV_18014422mg</name>
</gene>
<keyword evidence="1" id="KW-0472">Membrane</keyword>
<keyword evidence="1" id="KW-1133">Transmembrane helix</keyword>
<accession>A0A974HV42</accession>
<feature type="transmembrane region" description="Helical" evidence="1">
    <location>
        <begin position="12"/>
        <end position="35"/>
    </location>
</feature>
<organism evidence="2 3">
    <name type="scientific">Xenopus laevis</name>
    <name type="common">African clawed frog</name>
    <dbReference type="NCBI Taxonomy" id="8355"/>
    <lineage>
        <taxon>Eukaryota</taxon>
        <taxon>Metazoa</taxon>
        <taxon>Chordata</taxon>
        <taxon>Craniata</taxon>
        <taxon>Vertebrata</taxon>
        <taxon>Euteleostomi</taxon>
        <taxon>Amphibia</taxon>
        <taxon>Batrachia</taxon>
        <taxon>Anura</taxon>
        <taxon>Pipoidea</taxon>
        <taxon>Pipidae</taxon>
        <taxon>Xenopodinae</taxon>
        <taxon>Xenopus</taxon>
        <taxon>Xenopus</taxon>
    </lineage>
</organism>
<dbReference type="AlphaFoldDB" id="A0A974HV42"/>
<reference evidence="3" key="1">
    <citation type="journal article" date="2016" name="Nature">
        <title>Genome evolution in the allotetraploid frog Xenopus laevis.</title>
        <authorList>
            <person name="Session A.M."/>
            <person name="Uno Y."/>
            <person name="Kwon T."/>
            <person name="Chapman J.A."/>
            <person name="Toyoda A."/>
            <person name="Takahashi S."/>
            <person name="Fukui A."/>
            <person name="Hikosaka A."/>
            <person name="Suzuki A."/>
            <person name="Kondo M."/>
            <person name="van Heeringen S.J."/>
            <person name="Quigley I."/>
            <person name="Heinz S."/>
            <person name="Ogino H."/>
            <person name="Ochi H."/>
            <person name="Hellsten U."/>
            <person name="Lyons J.B."/>
            <person name="Simakov O."/>
            <person name="Putnam N."/>
            <person name="Stites J."/>
            <person name="Kuroki Y."/>
            <person name="Tanaka T."/>
            <person name="Michiue T."/>
            <person name="Watanabe M."/>
            <person name="Bogdanovic O."/>
            <person name="Lister R."/>
            <person name="Georgiou G."/>
            <person name="Paranjpe S.S."/>
            <person name="van Kruijsbergen I."/>
            <person name="Shu S."/>
            <person name="Carlson J."/>
            <person name="Kinoshita T."/>
            <person name="Ohta Y."/>
            <person name="Mawaribuchi S."/>
            <person name="Jenkins J."/>
            <person name="Grimwood J."/>
            <person name="Schmutz J."/>
            <person name="Mitros T."/>
            <person name="Mozaffari S.V."/>
            <person name="Suzuki Y."/>
            <person name="Haramoto Y."/>
            <person name="Yamamoto T.S."/>
            <person name="Takagi C."/>
            <person name="Heald R."/>
            <person name="Miller K."/>
            <person name="Haudenschild C."/>
            <person name="Kitzman J."/>
            <person name="Nakayama T."/>
            <person name="Izutsu Y."/>
            <person name="Robert J."/>
            <person name="Fortriede J."/>
            <person name="Burns K."/>
            <person name="Lotay V."/>
            <person name="Karimi K."/>
            <person name="Yasuoka Y."/>
            <person name="Dichmann D.S."/>
            <person name="Flajnik M.F."/>
            <person name="Houston D.W."/>
            <person name="Shendure J."/>
            <person name="DuPasquier L."/>
            <person name="Vize P.D."/>
            <person name="Zorn A.M."/>
            <person name="Ito M."/>
            <person name="Marcotte E.M."/>
            <person name="Wallingford J.B."/>
            <person name="Ito Y."/>
            <person name="Asashima M."/>
            <person name="Ueno N."/>
            <person name="Matsuda Y."/>
            <person name="Veenstra G.J."/>
            <person name="Fujiyama A."/>
            <person name="Harland R.M."/>
            <person name="Taira M."/>
            <person name="Rokhsar D.S."/>
        </authorList>
    </citation>
    <scope>NUCLEOTIDE SEQUENCE [LARGE SCALE GENOMIC DNA]</scope>
    <source>
        <strain evidence="3">J</strain>
    </source>
</reference>
<evidence type="ECO:0000313" key="3">
    <source>
        <dbReference type="Proteomes" id="UP000694892"/>
    </source>
</evidence>